<organism evidence="7 8">
    <name type="scientific">Cervus elaphus hippelaphus</name>
    <name type="common">European red deer</name>
    <dbReference type="NCBI Taxonomy" id="46360"/>
    <lineage>
        <taxon>Eukaryota</taxon>
        <taxon>Metazoa</taxon>
        <taxon>Chordata</taxon>
        <taxon>Craniata</taxon>
        <taxon>Vertebrata</taxon>
        <taxon>Euteleostomi</taxon>
        <taxon>Mammalia</taxon>
        <taxon>Eutheria</taxon>
        <taxon>Laurasiatheria</taxon>
        <taxon>Artiodactyla</taxon>
        <taxon>Ruminantia</taxon>
        <taxon>Pecora</taxon>
        <taxon>Cervidae</taxon>
        <taxon>Cervinae</taxon>
        <taxon>Cervus</taxon>
    </lineage>
</organism>
<evidence type="ECO:0000256" key="5">
    <source>
        <dbReference type="SAM" id="MobiDB-lite"/>
    </source>
</evidence>
<dbReference type="GO" id="GO:0003712">
    <property type="term" value="F:transcription coregulator activity"/>
    <property type="evidence" value="ECO:0007669"/>
    <property type="project" value="TreeGrafter"/>
</dbReference>
<dbReference type="PANTHER" id="PTHR12549">
    <property type="entry name" value="JMJC DOMAIN-CONTAINING HISTONE DEMETHYLATION PROTEIN"/>
    <property type="match status" value="1"/>
</dbReference>
<accession>A0A212CMS3</accession>
<evidence type="ECO:0000256" key="1">
    <source>
        <dbReference type="ARBA" id="ARBA00004123"/>
    </source>
</evidence>
<proteinExistence type="inferred from homology"/>
<dbReference type="GO" id="GO:0070988">
    <property type="term" value="P:demethylation"/>
    <property type="evidence" value="ECO:0007669"/>
    <property type="project" value="UniProtKB-UniRule"/>
</dbReference>
<keyword evidence="2 4" id="KW-0479">Metal-binding</keyword>
<dbReference type="InterPro" id="IPR003347">
    <property type="entry name" value="JmjC_dom"/>
</dbReference>
<dbReference type="Pfam" id="PF02373">
    <property type="entry name" value="JmjC"/>
    <property type="match status" value="1"/>
</dbReference>
<comment type="domain">
    <text evidence="4">Leu-Xaa-Xaa-Leu-Leu (LXXLL) motifs are known to mediate the association with nuclear receptors.</text>
</comment>
<comment type="catalytic activity">
    <reaction evidence="4">
        <text>N(6),N(6)-dimethyl-L-lysyl(9)-[histone H3] + 2 2-oxoglutarate + 2 O2 = L-lysyl(9)-[histone H3] + 2 formaldehyde + 2 succinate + 2 CO2</text>
        <dbReference type="Rhea" id="RHEA:60188"/>
        <dbReference type="Rhea" id="RHEA-COMP:15541"/>
        <dbReference type="Rhea" id="RHEA-COMP:15546"/>
        <dbReference type="ChEBI" id="CHEBI:15379"/>
        <dbReference type="ChEBI" id="CHEBI:16526"/>
        <dbReference type="ChEBI" id="CHEBI:16810"/>
        <dbReference type="ChEBI" id="CHEBI:16842"/>
        <dbReference type="ChEBI" id="CHEBI:29969"/>
        <dbReference type="ChEBI" id="CHEBI:30031"/>
        <dbReference type="ChEBI" id="CHEBI:61976"/>
        <dbReference type="EC" id="1.14.11.65"/>
    </reaction>
</comment>
<dbReference type="SUPFAM" id="SSF51197">
    <property type="entry name" value="Clavaminate synthase-like"/>
    <property type="match status" value="1"/>
</dbReference>
<dbReference type="GO" id="GO:0006357">
    <property type="term" value="P:regulation of transcription by RNA polymerase II"/>
    <property type="evidence" value="ECO:0007669"/>
    <property type="project" value="TreeGrafter"/>
</dbReference>
<evidence type="ECO:0000256" key="3">
    <source>
        <dbReference type="ARBA" id="ARBA00023242"/>
    </source>
</evidence>
<dbReference type="Gene3D" id="2.60.120.650">
    <property type="entry name" value="Cupin"/>
    <property type="match status" value="1"/>
</dbReference>
<name>A0A212CMS3_CEREH</name>
<dbReference type="GO" id="GO:0000785">
    <property type="term" value="C:chromatin"/>
    <property type="evidence" value="ECO:0007669"/>
    <property type="project" value="TreeGrafter"/>
</dbReference>
<keyword evidence="4" id="KW-0408">Iron</keyword>
<evidence type="ECO:0000259" key="6">
    <source>
        <dbReference type="Pfam" id="PF02373"/>
    </source>
</evidence>
<protein>
    <recommendedName>
        <fullName evidence="4">Lysine-specific demethylase</fullName>
        <ecNumber evidence="4">1.14.11.65</ecNumber>
    </recommendedName>
</protein>
<dbReference type="AlphaFoldDB" id="A0A212CMS3"/>
<evidence type="ECO:0000313" key="7">
    <source>
        <dbReference type="EMBL" id="OWK07328.1"/>
    </source>
</evidence>
<dbReference type="InterPro" id="IPR045109">
    <property type="entry name" value="LSDs-like"/>
</dbReference>
<comment type="caution">
    <text evidence="7">The sequence shown here is derived from an EMBL/GenBank/DDBJ whole genome shotgun (WGS) entry which is preliminary data.</text>
</comment>
<feature type="compositionally biased region" description="Basic and acidic residues" evidence="5">
    <location>
        <begin position="8"/>
        <end position="22"/>
    </location>
</feature>
<feature type="domain" description="JmjC" evidence="6">
    <location>
        <begin position="41"/>
        <end position="72"/>
    </location>
</feature>
<dbReference type="EC" id="1.14.11.65" evidence="4"/>
<dbReference type="GO" id="GO:0046872">
    <property type="term" value="F:metal ion binding"/>
    <property type="evidence" value="ECO:0007669"/>
    <property type="project" value="UniProtKB-UniRule"/>
</dbReference>
<dbReference type="Proteomes" id="UP000242450">
    <property type="component" value="Chromosome 16"/>
</dbReference>
<keyword evidence="8" id="KW-1185">Reference proteome</keyword>
<dbReference type="PANTHER" id="PTHR12549:SF4">
    <property type="entry name" value="LYSINE-SPECIFIC DEMETHYLASE HAIRLESS"/>
    <property type="match status" value="1"/>
</dbReference>
<dbReference type="GO" id="GO:0140683">
    <property type="term" value="F:histone H3K9me/H3K9me2 demethylase activity"/>
    <property type="evidence" value="ECO:0007669"/>
    <property type="project" value="UniProtKB-EC"/>
</dbReference>
<feature type="region of interest" description="Disordered" evidence="5">
    <location>
        <begin position="1"/>
        <end position="30"/>
    </location>
</feature>
<evidence type="ECO:0000256" key="4">
    <source>
        <dbReference type="RuleBase" id="RU369087"/>
    </source>
</evidence>
<comment type="cofactor">
    <cofactor evidence="4">
        <name>Fe(2+)</name>
        <dbReference type="ChEBI" id="CHEBI:29033"/>
    </cofactor>
    <text evidence="4">Binds 1 Fe(2+) ion per subunit.</text>
</comment>
<gene>
    <name evidence="7" type="ORF">Celaphus_00017160</name>
</gene>
<dbReference type="EMBL" id="MKHE01000016">
    <property type="protein sequence ID" value="OWK07328.1"/>
    <property type="molecule type" value="Genomic_DNA"/>
</dbReference>
<comment type="similarity">
    <text evidence="4">Belongs to the JHDM2 histone demethylase family.</text>
</comment>
<sequence>MASTSPPLHKELPILAGEERGGTLEPGTPGRCYLDAGLRRRLREEWGVSCWTLLQAPGEAVLVPAGAPHQVLP</sequence>
<dbReference type="GO" id="GO:0000118">
    <property type="term" value="C:histone deacetylase complex"/>
    <property type="evidence" value="ECO:0007669"/>
    <property type="project" value="UniProtKB-UniRule"/>
</dbReference>
<dbReference type="OrthoDB" id="1667110at2759"/>
<dbReference type="GO" id="GO:0031490">
    <property type="term" value="F:chromatin DNA binding"/>
    <property type="evidence" value="ECO:0007669"/>
    <property type="project" value="TreeGrafter"/>
</dbReference>
<reference evidence="7 8" key="1">
    <citation type="journal article" date="2018" name="Mol. Genet. Genomics">
        <title>The red deer Cervus elaphus genome CerEla1.0: sequencing, annotating, genes, and chromosomes.</title>
        <authorList>
            <person name="Bana N.A."/>
            <person name="Nyiri A."/>
            <person name="Nagy J."/>
            <person name="Frank K."/>
            <person name="Nagy T."/>
            <person name="Steger V."/>
            <person name="Schiller M."/>
            <person name="Lakatos P."/>
            <person name="Sugar L."/>
            <person name="Horn P."/>
            <person name="Barta E."/>
            <person name="Orosz L."/>
        </authorList>
    </citation>
    <scope>NUCLEOTIDE SEQUENCE [LARGE SCALE GENOMIC DNA]</scope>
    <source>
        <strain evidence="7">Hungarian</strain>
    </source>
</reference>
<evidence type="ECO:0000256" key="2">
    <source>
        <dbReference type="ARBA" id="ARBA00022723"/>
    </source>
</evidence>
<evidence type="ECO:0000313" key="8">
    <source>
        <dbReference type="Proteomes" id="UP000242450"/>
    </source>
</evidence>
<comment type="subcellular location">
    <subcellularLocation>
        <location evidence="1 4">Nucleus</location>
    </subcellularLocation>
</comment>
<keyword evidence="3 4" id="KW-0539">Nucleus</keyword>
<comment type="function">
    <text evidence="4">Histone demethylase that specifically demethylates 'Lys-9' of histone H3, thereby playing a central role in histone code.</text>
</comment>